<dbReference type="GO" id="GO:0018773">
    <property type="term" value="F:acetylpyruvate hydrolase activity"/>
    <property type="evidence" value="ECO:0007669"/>
    <property type="project" value="TreeGrafter"/>
</dbReference>
<dbReference type="PANTHER" id="PTHR11820:SF7">
    <property type="entry name" value="ACYLPYRUVASE FAHD1, MITOCHONDRIAL"/>
    <property type="match status" value="1"/>
</dbReference>
<dbReference type="PATRIC" id="fig|1705394.5.peg.1033"/>
<dbReference type="InterPro" id="IPR036663">
    <property type="entry name" value="Fumarylacetoacetase_C_sf"/>
</dbReference>
<proteinExistence type="predicted"/>
<dbReference type="STRING" id="1705394.SP60_05155"/>
<gene>
    <name evidence="3" type="ORF">SP60_05155</name>
</gene>
<dbReference type="RefSeq" id="WP_053951610.1">
    <property type="nucleotide sequence ID" value="NZ_CP010552.1"/>
</dbReference>
<dbReference type="GO" id="GO:0046872">
    <property type="term" value="F:metal ion binding"/>
    <property type="evidence" value="ECO:0007669"/>
    <property type="project" value="UniProtKB-KW"/>
</dbReference>
<dbReference type="Pfam" id="PF01557">
    <property type="entry name" value="FAA_hydrolase"/>
    <property type="match status" value="2"/>
</dbReference>
<feature type="domain" description="Fumarylacetoacetase-like C-terminal" evidence="2">
    <location>
        <begin position="15"/>
        <end position="70"/>
    </location>
</feature>
<dbReference type="KEGG" id="tho:SP60_05155"/>
<feature type="domain" description="Fumarylacetoacetase-like C-terminal" evidence="2">
    <location>
        <begin position="82"/>
        <end position="188"/>
    </location>
</feature>
<evidence type="ECO:0000259" key="2">
    <source>
        <dbReference type="Pfam" id="PF01557"/>
    </source>
</evidence>
<dbReference type="AlphaFoldDB" id="A0A0M4NHC8"/>
<keyword evidence="1" id="KW-0479">Metal-binding</keyword>
<dbReference type="InterPro" id="IPR011234">
    <property type="entry name" value="Fumarylacetoacetase-like_C"/>
</dbReference>
<organism evidence="3 4">
    <name type="scientific">Candidatus Thioglobus autotrophicus</name>
    <dbReference type="NCBI Taxonomy" id="1705394"/>
    <lineage>
        <taxon>Bacteria</taxon>
        <taxon>Pseudomonadati</taxon>
        <taxon>Pseudomonadota</taxon>
        <taxon>Gammaproteobacteria</taxon>
        <taxon>Candidatus Pseudothioglobaceae</taxon>
        <taxon>Candidatus Thioglobus</taxon>
    </lineage>
</organism>
<dbReference type="Proteomes" id="UP000058020">
    <property type="component" value="Chromosome"/>
</dbReference>
<dbReference type="EMBL" id="CP010552">
    <property type="protein sequence ID" value="ALE52646.1"/>
    <property type="molecule type" value="Genomic_DNA"/>
</dbReference>
<protein>
    <submittedName>
        <fullName evidence="3">2-keto-4-pentenoate hydratase</fullName>
    </submittedName>
</protein>
<accession>A0A0M4NHC8</accession>
<keyword evidence="4" id="KW-1185">Reference proteome</keyword>
<name>A0A0M4NHC8_9GAMM</name>
<dbReference type="SUPFAM" id="SSF56529">
    <property type="entry name" value="FAH"/>
    <property type="match status" value="1"/>
</dbReference>
<sequence>MNTICINKKTITPSKIVCVGRNYYAHISELNNEIPDQMVLFSKPNSAISHELNSYHQEPIHYEGELAFVFENGRFLAVGFGFDLTKRELQSQLKKKSLPWERAKSFDGSAVFSMFMPIEDISPSLSFTLSINGVVAQQGNLELMIHSPEKILKEIQSFMHLEDGDIVMTGTPKGVGILEPGDMYQVLIKNDQEILLEQQWAAR</sequence>
<evidence type="ECO:0000313" key="4">
    <source>
        <dbReference type="Proteomes" id="UP000058020"/>
    </source>
</evidence>
<dbReference type="OrthoDB" id="9805307at2"/>
<dbReference type="Gene3D" id="3.90.850.10">
    <property type="entry name" value="Fumarylacetoacetase-like, C-terminal domain"/>
    <property type="match status" value="1"/>
</dbReference>
<evidence type="ECO:0000256" key="1">
    <source>
        <dbReference type="ARBA" id="ARBA00022723"/>
    </source>
</evidence>
<reference evidence="3 4" key="1">
    <citation type="journal article" date="2015" name="Genome Announc.">
        <title>Genome Sequence of 'Candidatus Thioglobus autotrophica' Strain EF1, a Chemoautotroph from the SUP05 Clade of Marine Gammaproteobacteria.</title>
        <authorList>
            <person name="Shah V."/>
            <person name="Morris R.M."/>
        </authorList>
    </citation>
    <scope>NUCLEOTIDE SEQUENCE [LARGE SCALE GENOMIC DNA]</scope>
    <source>
        <strain evidence="3 4">EF1</strain>
    </source>
</reference>
<evidence type="ECO:0000313" key="3">
    <source>
        <dbReference type="EMBL" id="ALE52646.1"/>
    </source>
</evidence>
<dbReference type="PANTHER" id="PTHR11820">
    <property type="entry name" value="ACYLPYRUVASE"/>
    <property type="match status" value="1"/>
</dbReference>